<evidence type="ECO:0000313" key="1">
    <source>
        <dbReference type="EMBL" id="CRL45051.1"/>
    </source>
</evidence>
<sequence>MMQLNKPRITAFNHPHFGEMVTVTDGSNNINDSRCWMSIEEYPYDNQETMIYKSIIGYLMEKNQRLKKQVHKLKRVT</sequence>
<dbReference type="OrthoDB" id="6643282at2"/>
<dbReference type="AlphaFoldDB" id="A0A193QIQ7"/>
<dbReference type="InterPro" id="IPR009804">
    <property type="entry name" value="SIFV_Orf14"/>
</dbReference>
<dbReference type="BioCyc" id="SGLO343509:SGP1_RS09845-MONOMER"/>
<evidence type="ECO:0000313" key="2">
    <source>
        <dbReference type="Proteomes" id="UP000245838"/>
    </source>
</evidence>
<dbReference type="RefSeq" id="WP_041866835.1">
    <property type="nucleotide sequence ID" value="NC_007712.1"/>
</dbReference>
<accession>A0A193QIQ7</accession>
<reference evidence="1 2" key="1">
    <citation type="submission" date="2015-05" db="EMBL/GenBank/DDBJ databases">
        <authorList>
            <person name="Goodhead I."/>
        </authorList>
    </citation>
    <scope>NUCLEOTIDE SEQUENCE [LARGE SCALE GENOMIC DNA]</scope>
    <source>
        <strain evidence="2">morsitans</strain>
    </source>
</reference>
<protein>
    <submittedName>
        <fullName evidence="1">Uncharacterized protein</fullName>
    </submittedName>
</protein>
<name>A0A193QIQ7_SODGM</name>
<dbReference type="Pfam" id="PF07118">
    <property type="entry name" value="DUF1374"/>
    <property type="match status" value="1"/>
</dbReference>
<dbReference type="EMBL" id="LN854557">
    <property type="protein sequence ID" value="CRL45051.1"/>
    <property type="molecule type" value="Genomic_DNA"/>
</dbReference>
<dbReference type="Proteomes" id="UP000245838">
    <property type="component" value="Chromosome sggmmb4_Chromosome"/>
</dbReference>
<proteinExistence type="predicted"/>
<gene>
    <name evidence="1" type="ORF">SGGMMB4_02547</name>
</gene>
<organism evidence="1 2">
    <name type="scientific">Sodalis glossinidius (strain morsitans)</name>
    <dbReference type="NCBI Taxonomy" id="343509"/>
    <lineage>
        <taxon>Bacteria</taxon>
        <taxon>Pseudomonadati</taxon>
        <taxon>Pseudomonadota</taxon>
        <taxon>Gammaproteobacteria</taxon>
        <taxon>Enterobacterales</taxon>
        <taxon>Bruguierivoracaceae</taxon>
        <taxon>Sodalis</taxon>
    </lineage>
</organism>